<dbReference type="Gene3D" id="2.30.40.10">
    <property type="entry name" value="Urease, subunit C, domain 1"/>
    <property type="match status" value="1"/>
</dbReference>
<proteinExistence type="predicted"/>
<evidence type="ECO:0000313" key="3">
    <source>
        <dbReference type="Proteomes" id="UP000240418"/>
    </source>
</evidence>
<dbReference type="PANTHER" id="PTHR22642">
    <property type="entry name" value="IMIDAZOLONEPROPIONASE"/>
    <property type="match status" value="1"/>
</dbReference>
<dbReference type="CDD" id="cd01300">
    <property type="entry name" value="YtcJ_like"/>
    <property type="match status" value="1"/>
</dbReference>
<dbReference type="InterPro" id="IPR011059">
    <property type="entry name" value="Metal-dep_hydrolase_composite"/>
</dbReference>
<dbReference type="SUPFAM" id="SSF51338">
    <property type="entry name" value="Composite domain of metallo-dependent hydrolases"/>
    <property type="match status" value="1"/>
</dbReference>
<gene>
    <name evidence="2" type="ORF">CLV88_1217</name>
</gene>
<evidence type="ECO:0000259" key="1">
    <source>
        <dbReference type="Pfam" id="PF07969"/>
    </source>
</evidence>
<feature type="domain" description="Amidohydrolase 3" evidence="1">
    <location>
        <begin position="38"/>
        <end position="511"/>
    </location>
</feature>
<dbReference type="AlphaFoldDB" id="A0A2P8F5W0"/>
<dbReference type="Gene3D" id="3.10.310.70">
    <property type="match status" value="1"/>
</dbReference>
<sequence>MLLTNAQVYCDATDTAPHSEIALNGAYVGTHFDGPKRDLGGRIVLPGLTDAHLHIFPLALFRLQLDIAAARITSIPALIDALHQVPDARRHGGWLQAAVLVEDTFTEARLPTRAELDAAFPDTPVFLRRYCGHVAILNTAALNALGLLTRQPNVASGSFRRDAAGNLTGQADEAAAAWIFARAPAPPDAQILSEISAVIDQCLAYGLTSLVEAAVGFTLGYDREAAIWTKLRAAGNIPVRLGFMNELTTDQAAARALTPQWDANWSSETLKFFADGIIGGRTGALSEPYCDIDTMGDVMHPPGVLQSQLTAAHAAGWRIAVHATGDRGISQTLDAITAAQGDDTSRRHRIEHFFVAPKGGLHTAANAGINVVTQPGFLHRMGTSIARGLGPRALGCVYPGASALAANVALAFSSDAPTGPLSPWDGIAAAITRRAPSGEPIGPSESLPFAQALNAYISGGAHAMRHDHFRSTLAPGQAADLVVLNMNPFTASPDELNDCRADLVMKDGKVVKDDL</sequence>
<dbReference type="InterPro" id="IPR032466">
    <property type="entry name" value="Metal_Hydrolase"/>
</dbReference>
<dbReference type="Pfam" id="PF07969">
    <property type="entry name" value="Amidohydro_3"/>
    <property type="match status" value="1"/>
</dbReference>
<organism evidence="2 3">
    <name type="scientific">Shimia abyssi</name>
    <dbReference type="NCBI Taxonomy" id="1662395"/>
    <lineage>
        <taxon>Bacteria</taxon>
        <taxon>Pseudomonadati</taxon>
        <taxon>Pseudomonadota</taxon>
        <taxon>Alphaproteobacteria</taxon>
        <taxon>Rhodobacterales</taxon>
        <taxon>Roseobacteraceae</taxon>
    </lineage>
</organism>
<dbReference type="RefSeq" id="WP_165798966.1">
    <property type="nucleotide sequence ID" value="NZ_PYGJ01000021.1"/>
</dbReference>
<dbReference type="GO" id="GO:0016810">
    <property type="term" value="F:hydrolase activity, acting on carbon-nitrogen (but not peptide) bonds"/>
    <property type="evidence" value="ECO:0007669"/>
    <property type="project" value="InterPro"/>
</dbReference>
<reference evidence="2 3" key="1">
    <citation type="submission" date="2018-03" db="EMBL/GenBank/DDBJ databases">
        <title>Genomic Encyclopedia of Archaeal and Bacterial Type Strains, Phase II (KMG-II): from individual species to whole genera.</title>
        <authorList>
            <person name="Goeker M."/>
        </authorList>
    </citation>
    <scope>NUCLEOTIDE SEQUENCE [LARGE SCALE GENOMIC DNA]</scope>
    <source>
        <strain evidence="2 3">DSM 100673</strain>
    </source>
</reference>
<accession>A0A2P8F5W0</accession>
<dbReference type="Gene3D" id="3.20.20.140">
    <property type="entry name" value="Metal-dependent hydrolases"/>
    <property type="match status" value="1"/>
</dbReference>
<comment type="caution">
    <text evidence="2">The sequence shown here is derived from an EMBL/GenBank/DDBJ whole genome shotgun (WGS) entry which is preliminary data.</text>
</comment>
<dbReference type="InterPro" id="IPR013108">
    <property type="entry name" value="Amidohydro_3"/>
</dbReference>
<name>A0A2P8F5W0_9RHOB</name>
<dbReference type="Proteomes" id="UP000240418">
    <property type="component" value="Unassembled WGS sequence"/>
</dbReference>
<keyword evidence="3" id="KW-1185">Reference proteome</keyword>
<evidence type="ECO:0000313" key="2">
    <source>
        <dbReference type="EMBL" id="PSL17097.1"/>
    </source>
</evidence>
<protein>
    <recommendedName>
        <fullName evidence="1">Amidohydrolase 3 domain-containing protein</fullName>
    </recommendedName>
</protein>
<dbReference type="PANTHER" id="PTHR22642:SF2">
    <property type="entry name" value="PROTEIN LONG AFTER FAR-RED 3"/>
    <property type="match status" value="1"/>
</dbReference>
<dbReference type="SUPFAM" id="SSF51556">
    <property type="entry name" value="Metallo-dependent hydrolases"/>
    <property type="match status" value="1"/>
</dbReference>
<dbReference type="InterPro" id="IPR033932">
    <property type="entry name" value="YtcJ-like"/>
</dbReference>
<dbReference type="EMBL" id="PYGJ01000021">
    <property type="protein sequence ID" value="PSL17097.1"/>
    <property type="molecule type" value="Genomic_DNA"/>
</dbReference>